<dbReference type="SMART" id="SM00448">
    <property type="entry name" value="REC"/>
    <property type="match status" value="1"/>
</dbReference>
<dbReference type="Pfam" id="PF02518">
    <property type="entry name" value="HATPase_c"/>
    <property type="match status" value="1"/>
</dbReference>
<evidence type="ECO:0000256" key="4">
    <source>
        <dbReference type="SAM" id="Coils"/>
    </source>
</evidence>
<evidence type="ECO:0000313" key="8">
    <source>
        <dbReference type="EMBL" id="CUH71153.1"/>
    </source>
</evidence>
<keyword evidence="4" id="KW-0175">Coiled coil</keyword>
<evidence type="ECO:0000256" key="2">
    <source>
        <dbReference type="ARBA" id="ARBA00012438"/>
    </source>
</evidence>
<dbReference type="Pfam" id="PF00072">
    <property type="entry name" value="Response_reg"/>
    <property type="match status" value="1"/>
</dbReference>
<dbReference type="InterPro" id="IPR036097">
    <property type="entry name" value="HisK_dim/P_sf"/>
</dbReference>
<dbReference type="Gene3D" id="3.30.565.10">
    <property type="entry name" value="Histidine kinase-like ATPase, C-terminal domain"/>
    <property type="match status" value="1"/>
</dbReference>
<evidence type="ECO:0000256" key="3">
    <source>
        <dbReference type="PROSITE-ProRule" id="PRU00169"/>
    </source>
</evidence>
<dbReference type="InterPro" id="IPR011006">
    <property type="entry name" value="CheY-like_superfamily"/>
</dbReference>
<feature type="coiled-coil region" evidence="4">
    <location>
        <begin position="148"/>
        <end position="185"/>
    </location>
</feature>
<evidence type="ECO:0000313" key="10">
    <source>
        <dbReference type="Proteomes" id="UP000051887"/>
    </source>
</evidence>
<dbReference type="Proteomes" id="UP000051887">
    <property type="component" value="Unassembled WGS sequence"/>
</dbReference>
<dbReference type="Pfam" id="PF12860">
    <property type="entry name" value="PAS_7"/>
    <property type="match status" value="1"/>
</dbReference>
<feature type="modified residue" description="4-aspartylphosphate" evidence="3">
    <location>
        <position position="578"/>
    </location>
</feature>
<dbReference type="SUPFAM" id="SSF52172">
    <property type="entry name" value="CheY-like"/>
    <property type="match status" value="1"/>
</dbReference>
<sequence length="644" mass="70149">MALAKNDTAAMTSAGLNLIQQGLSIYDEHLKLVICNRPFLEMFDLPENHGKPGARFQDTIRLLVERGEYGPVDDVAEAVAMRVEQARAFTPHYMERERANGRWVSVEGSPLPQGGWVAVYTDITRAKRQEALLRTRSEALSDKVLGYAEELAAANRELEATITALEEAKRQLAETEARTRQTTEMMPAHIAHVDRNRRYTFSNRKLSSVMPGRPSEITGLDIEEALGEEIYTAIAPHLDKAFAGEASVFEFFIESSSRRIRAAFTPAQDLDGPSGPDSGGVYILSMDITREAQARTALQQTRRREMAAQLTSGMAHDFSNLLTIILGSQSRLQRMDLPGSAQQQVEATLSAAHRGGSLLNRIADITGAREWNPAPADVALLLDDMKILATPALPNGFTLHISNLLHDNMLMLDTGMLQDSLLNLILNARDACGKSGEISLTVAPVQNLWAEFIVEDTGPGFSDAALSRAMEPFYTTKGGEGSGLGLSMVYDMAKLAGGRLRVANGEKGARITLRLPLRPAPPPLAPGLVLLVEDSADIREVLRPMLTAMGNTVVEATSFDEALTLIEGLPEIKRILSDISLIGEKTGIDLRNALPENAPPIHLMTSRPPDDALHKTAAADGPVLRKPFTQSQLTSFLQQDPNSP</sequence>
<dbReference type="InterPro" id="IPR001789">
    <property type="entry name" value="Sig_transdc_resp-reg_receiver"/>
</dbReference>
<organism evidence="8 10">
    <name type="scientific">Thalassovita autumnalis</name>
    <dbReference type="NCBI Taxonomy" id="2072972"/>
    <lineage>
        <taxon>Bacteria</taxon>
        <taxon>Pseudomonadati</taxon>
        <taxon>Pseudomonadota</taxon>
        <taxon>Alphaproteobacteria</taxon>
        <taxon>Rhodobacterales</taxon>
        <taxon>Roseobacteraceae</taxon>
        <taxon>Thalassovita</taxon>
    </lineage>
</organism>
<evidence type="ECO:0000259" key="5">
    <source>
        <dbReference type="PROSITE" id="PS50109"/>
    </source>
</evidence>
<dbReference type="AlphaFoldDB" id="A0A0P1FAB8"/>
<feature type="domain" description="Histidine kinase" evidence="5">
    <location>
        <begin position="313"/>
        <end position="519"/>
    </location>
</feature>
<reference evidence="7 9" key="2">
    <citation type="submission" date="2015-09" db="EMBL/GenBank/DDBJ databases">
        <authorList>
            <person name="Rodrigo-Torres L."/>
            <person name="Arahal D.R."/>
        </authorList>
    </citation>
    <scope>NUCLEOTIDE SEQUENCE [LARGE SCALE GENOMIC DNA]</scope>
    <source>
        <strain evidence="7 9">CECT 5118</strain>
    </source>
</reference>
<reference evidence="8 10" key="1">
    <citation type="submission" date="2015-09" db="EMBL/GenBank/DDBJ databases">
        <authorList>
            <consortium name="Swine Surveillance"/>
        </authorList>
    </citation>
    <scope>NUCLEOTIDE SEQUENCE [LARGE SCALE GENOMIC DNA]</scope>
    <source>
        <strain evidence="8 10">5120</strain>
    </source>
</reference>
<accession>A0A0P1FAB8</accession>
<name>A0A0P1FAB8_9RHOB</name>
<dbReference type="InterPro" id="IPR004358">
    <property type="entry name" value="Sig_transdc_His_kin-like_C"/>
</dbReference>
<dbReference type="PANTHER" id="PTHR43065">
    <property type="entry name" value="SENSOR HISTIDINE KINASE"/>
    <property type="match status" value="1"/>
</dbReference>
<evidence type="ECO:0000313" key="7">
    <source>
        <dbReference type="EMBL" id="CUH64992.1"/>
    </source>
</evidence>
<dbReference type="Proteomes" id="UP000051086">
    <property type="component" value="Unassembled WGS sequence"/>
</dbReference>
<dbReference type="InterPro" id="IPR036890">
    <property type="entry name" value="HATPase_C_sf"/>
</dbReference>
<keyword evidence="3" id="KW-0597">Phosphoprotein</keyword>
<dbReference type="PRINTS" id="PR00344">
    <property type="entry name" value="BCTRLSENSOR"/>
</dbReference>
<dbReference type="SUPFAM" id="SSF55874">
    <property type="entry name" value="ATPase domain of HSP90 chaperone/DNA topoisomerase II/histidine kinase"/>
    <property type="match status" value="1"/>
</dbReference>
<dbReference type="SUPFAM" id="SSF47384">
    <property type="entry name" value="Homodimeric domain of signal transducing histidine kinase"/>
    <property type="match status" value="1"/>
</dbReference>
<dbReference type="InterPro" id="IPR013656">
    <property type="entry name" value="PAS_4"/>
</dbReference>
<dbReference type="InterPro" id="IPR003594">
    <property type="entry name" value="HATPase_dom"/>
</dbReference>
<comment type="catalytic activity">
    <reaction evidence="1">
        <text>ATP + protein L-histidine = ADP + protein N-phospho-L-histidine.</text>
        <dbReference type="EC" id="2.7.13.3"/>
    </reaction>
</comment>
<dbReference type="GO" id="GO:0000155">
    <property type="term" value="F:phosphorelay sensor kinase activity"/>
    <property type="evidence" value="ECO:0007669"/>
    <property type="project" value="InterPro"/>
</dbReference>
<dbReference type="Gene3D" id="1.10.287.130">
    <property type="match status" value="1"/>
</dbReference>
<dbReference type="InterPro" id="IPR035965">
    <property type="entry name" value="PAS-like_dom_sf"/>
</dbReference>
<protein>
    <recommendedName>
        <fullName evidence="2">histidine kinase</fullName>
        <ecNumber evidence="2">2.7.13.3</ecNumber>
    </recommendedName>
</protein>
<dbReference type="RefSeq" id="WP_058242469.1">
    <property type="nucleotide sequence ID" value="NZ_CYSB01000023.1"/>
</dbReference>
<evidence type="ECO:0000259" key="6">
    <source>
        <dbReference type="PROSITE" id="PS50110"/>
    </source>
</evidence>
<evidence type="ECO:0000313" key="9">
    <source>
        <dbReference type="Proteomes" id="UP000051086"/>
    </source>
</evidence>
<dbReference type="InterPro" id="IPR005467">
    <property type="entry name" value="His_kinase_dom"/>
</dbReference>
<dbReference type="Gene3D" id="3.30.450.20">
    <property type="entry name" value="PAS domain"/>
    <property type="match status" value="2"/>
</dbReference>
<dbReference type="SUPFAM" id="SSF55785">
    <property type="entry name" value="PYP-like sensor domain (PAS domain)"/>
    <property type="match status" value="2"/>
</dbReference>
<dbReference type="EMBL" id="CYSC01000016">
    <property type="protein sequence ID" value="CUH71153.1"/>
    <property type="molecule type" value="Genomic_DNA"/>
</dbReference>
<dbReference type="EMBL" id="CYSB01000023">
    <property type="protein sequence ID" value="CUH64992.1"/>
    <property type="molecule type" value="Genomic_DNA"/>
</dbReference>
<dbReference type="OrthoDB" id="9796100at2"/>
<dbReference type="SMART" id="SM00387">
    <property type="entry name" value="HATPase_c"/>
    <property type="match status" value="1"/>
</dbReference>
<dbReference type="PROSITE" id="PS50110">
    <property type="entry name" value="RESPONSE_REGULATORY"/>
    <property type="match status" value="1"/>
</dbReference>
<dbReference type="PANTHER" id="PTHR43065:SF42">
    <property type="entry name" value="TWO-COMPONENT SENSOR PPRA"/>
    <property type="match status" value="1"/>
</dbReference>
<gene>
    <name evidence="7" type="ORF">TL5118_01101</name>
    <name evidence="8" type="ORF">TL5120_00934</name>
</gene>
<feature type="domain" description="Response regulatory" evidence="6">
    <location>
        <begin position="528"/>
        <end position="641"/>
    </location>
</feature>
<keyword evidence="9" id="KW-1185">Reference proteome</keyword>
<dbReference type="Pfam" id="PF08448">
    <property type="entry name" value="PAS_4"/>
    <property type="match status" value="1"/>
</dbReference>
<evidence type="ECO:0000256" key="1">
    <source>
        <dbReference type="ARBA" id="ARBA00000085"/>
    </source>
</evidence>
<dbReference type="Gene3D" id="3.40.50.2300">
    <property type="match status" value="1"/>
</dbReference>
<dbReference type="EC" id="2.7.13.3" evidence="2"/>
<dbReference type="PROSITE" id="PS50109">
    <property type="entry name" value="HIS_KIN"/>
    <property type="match status" value="1"/>
</dbReference>
<proteinExistence type="predicted"/>